<dbReference type="PRINTS" id="PR00775">
    <property type="entry name" value="HEATSHOCK90"/>
</dbReference>
<keyword evidence="4" id="KW-0143">Chaperone</keyword>
<dbReference type="PROSITE" id="PS00298">
    <property type="entry name" value="HSP90"/>
    <property type="match status" value="1"/>
</dbReference>
<feature type="domain" description="F-box associated beta-propeller type 3" evidence="5">
    <location>
        <begin position="312"/>
        <end position="529"/>
    </location>
</feature>
<evidence type="ECO:0000256" key="4">
    <source>
        <dbReference type="ARBA" id="ARBA00023186"/>
    </source>
</evidence>
<dbReference type="GO" id="GO:0016887">
    <property type="term" value="F:ATP hydrolysis activity"/>
    <property type="evidence" value="ECO:0007669"/>
    <property type="project" value="InterPro"/>
</dbReference>
<accession>A0A0S3S7N2</accession>
<dbReference type="Proteomes" id="UP000291084">
    <property type="component" value="Chromosome 5"/>
</dbReference>
<dbReference type="SUPFAM" id="SSF81383">
    <property type="entry name" value="F-box domain"/>
    <property type="match status" value="1"/>
</dbReference>
<dbReference type="Pfam" id="PF08268">
    <property type="entry name" value="FBA_3"/>
    <property type="match status" value="1"/>
</dbReference>
<keyword evidence="7" id="KW-1185">Reference proteome</keyword>
<evidence type="ECO:0000313" key="7">
    <source>
        <dbReference type="Proteomes" id="UP000291084"/>
    </source>
</evidence>
<dbReference type="InterPro" id="IPR036890">
    <property type="entry name" value="HATPase_C_sf"/>
</dbReference>
<dbReference type="InterPro" id="IPR001404">
    <property type="entry name" value="Hsp90_fam"/>
</dbReference>
<dbReference type="InterPro" id="IPR020575">
    <property type="entry name" value="Hsp90_N"/>
</dbReference>
<evidence type="ECO:0000256" key="3">
    <source>
        <dbReference type="ARBA" id="ARBA00022840"/>
    </source>
</evidence>
<dbReference type="GO" id="GO:0140662">
    <property type="term" value="F:ATP-dependent protein folding chaperone"/>
    <property type="evidence" value="ECO:0007669"/>
    <property type="project" value="InterPro"/>
</dbReference>
<gene>
    <name evidence="6" type="primary">Vigan.05G249400</name>
    <name evidence="6" type="ORF">VIGAN_05249400</name>
</gene>
<dbReference type="Gene3D" id="3.30.565.10">
    <property type="entry name" value="Histidine kinase-like ATPase, C-terminal domain"/>
    <property type="match status" value="1"/>
</dbReference>
<dbReference type="NCBIfam" id="TIGR01640">
    <property type="entry name" value="F_box_assoc_1"/>
    <property type="match status" value="1"/>
</dbReference>
<evidence type="ECO:0000259" key="5">
    <source>
        <dbReference type="Pfam" id="PF08268"/>
    </source>
</evidence>
<dbReference type="AlphaFoldDB" id="A0A0S3S7N2"/>
<dbReference type="InterPro" id="IPR017451">
    <property type="entry name" value="F-box-assoc_interact_dom"/>
</dbReference>
<proteinExistence type="inferred from homology"/>
<evidence type="ECO:0000313" key="6">
    <source>
        <dbReference type="EMBL" id="BAT88860.1"/>
    </source>
</evidence>
<name>A0A0S3S7N2_PHAAN</name>
<evidence type="ECO:0000256" key="2">
    <source>
        <dbReference type="ARBA" id="ARBA00022741"/>
    </source>
</evidence>
<dbReference type="InterPro" id="IPR036047">
    <property type="entry name" value="F-box-like_dom_sf"/>
</dbReference>
<dbReference type="EMBL" id="AP015038">
    <property type="protein sequence ID" value="BAT88860.1"/>
    <property type="molecule type" value="Genomic_DNA"/>
</dbReference>
<comment type="similarity">
    <text evidence="1">Belongs to the heat shock protein 90 family.</text>
</comment>
<dbReference type="InterPro" id="IPR019805">
    <property type="entry name" value="Heat_shock_protein_90_CS"/>
</dbReference>
<dbReference type="OrthoDB" id="1555129at2759"/>
<sequence length="596" mass="69750">MANDEMLVFKDVMSLALRQMNKTFYSNKEVFLRELINNALNALDQVQFEGNTHKIISDDRLIRLVPHKANKTLSIIDFGIGLTKEDLAYNLGVGFYSAYLVAYKVIVTSKHNDHDQYIWESQPDASFIVTKDINAQQPSRGTNITLFLYDNQLEYLEETTIRNLIIKNCQHISHQIYLSNENKKDDWQLINIWFQNQERDNNFLAQRHMNHVLDDLVPSILSKLPLKSLKRFGCVRRSWTLLFENSHFMNLFRNNFICNYHSYYGDECIFLNLTQVHQNLCKSSLFLSSGERFQNMEKLPWPSQFPDIIGQLYILGSSSIHGIFCLQAQYRRQHAYLWNPTINEFMVIPPSPFDYVPDYVDVVILYHGFGYDCVRNDYKVIRQLSFANVTDDDDDDQLPHDRFTAGCVWEMYSLRSNSWTNLQFGGGIPECYEVNNKFYLEGMCHWWGYQDHFIEHLVSFDLINNVWMMTPPPLDIPMDTYDKLEMYLVNRELFLLNGSIALISNYPQTTTFYVSILIEVGKKETWTKLLVFGPIPYIRFPIGIGNMSNILFQTDDGDLAWFDLSTHVLQKLGVNVQGRFSQLVVYKESLIRIEKE</sequence>
<evidence type="ECO:0000256" key="1">
    <source>
        <dbReference type="ARBA" id="ARBA00008239"/>
    </source>
</evidence>
<dbReference type="GO" id="GO:0051082">
    <property type="term" value="F:unfolded protein binding"/>
    <property type="evidence" value="ECO:0007669"/>
    <property type="project" value="InterPro"/>
</dbReference>
<protein>
    <recommendedName>
        <fullName evidence="5">F-box associated beta-propeller type 3 domain-containing protein</fullName>
    </recommendedName>
</protein>
<dbReference type="GO" id="GO:0005524">
    <property type="term" value="F:ATP binding"/>
    <property type="evidence" value="ECO:0007669"/>
    <property type="project" value="UniProtKB-KW"/>
</dbReference>
<keyword evidence="2" id="KW-0547">Nucleotide-binding</keyword>
<dbReference type="InterPro" id="IPR013187">
    <property type="entry name" value="F-box-assoc_dom_typ3"/>
</dbReference>
<organism evidence="6 7">
    <name type="scientific">Vigna angularis var. angularis</name>
    <dbReference type="NCBI Taxonomy" id="157739"/>
    <lineage>
        <taxon>Eukaryota</taxon>
        <taxon>Viridiplantae</taxon>
        <taxon>Streptophyta</taxon>
        <taxon>Embryophyta</taxon>
        <taxon>Tracheophyta</taxon>
        <taxon>Spermatophyta</taxon>
        <taxon>Magnoliopsida</taxon>
        <taxon>eudicotyledons</taxon>
        <taxon>Gunneridae</taxon>
        <taxon>Pentapetalae</taxon>
        <taxon>rosids</taxon>
        <taxon>fabids</taxon>
        <taxon>Fabales</taxon>
        <taxon>Fabaceae</taxon>
        <taxon>Papilionoideae</taxon>
        <taxon>50 kb inversion clade</taxon>
        <taxon>NPAAA clade</taxon>
        <taxon>indigoferoid/millettioid clade</taxon>
        <taxon>Phaseoleae</taxon>
        <taxon>Vigna</taxon>
    </lineage>
</organism>
<reference evidence="6 7" key="1">
    <citation type="journal article" date="2015" name="Sci. Rep.">
        <title>The power of single molecule real-time sequencing technology in the de novo assembly of a eukaryotic genome.</title>
        <authorList>
            <person name="Sakai H."/>
            <person name="Naito K."/>
            <person name="Ogiso-Tanaka E."/>
            <person name="Takahashi Y."/>
            <person name="Iseki K."/>
            <person name="Muto C."/>
            <person name="Satou K."/>
            <person name="Teruya K."/>
            <person name="Shiroma A."/>
            <person name="Shimoji M."/>
            <person name="Hirano T."/>
            <person name="Itoh T."/>
            <person name="Kaga A."/>
            <person name="Tomooka N."/>
        </authorList>
    </citation>
    <scope>NUCLEOTIDE SEQUENCE [LARGE SCALE GENOMIC DNA]</scope>
    <source>
        <strain evidence="7">cv. Shumari</strain>
    </source>
</reference>
<keyword evidence="3" id="KW-0067">ATP-binding</keyword>
<dbReference type="SUPFAM" id="SSF55874">
    <property type="entry name" value="ATPase domain of HSP90 chaperone/DNA topoisomerase II/histidine kinase"/>
    <property type="match status" value="1"/>
</dbReference>
<dbReference type="PANTHER" id="PTHR11528">
    <property type="entry name" value="HEAT SHOCK PROTEIN 90 FAMILY MEMBER"/>
    <property type="match status" value="1"/>
</dbReference>